<feature type="transmembrane region" description="Helical" evidence="6">
    <location>
        <begin position="489"/>
        <end position="507"/>
    </location>
</feature>
<evidence type="ECO:0000256" key="2">
    <source>
        <dbReference type="ARBA" id="ARBA00022448"/>
    </source>
</evidence>
<feature type="transmembrane region" description="Helical" evidence="6">
    <location>
        <begin position="305"/>
        <end position="333"/>
    </location>
</feature>
<name>A0AAV4BPV1_9GAST</name>
<feature type="transmembrane region" description="Helical" evidence="6">
    <location>
        <begin position="457"/>
        <end position="477"/>
    </location>
</feature>
<evidence type="ECO:0000256" key="3">
    <source>
        <dbReference type="ARBA" id="ARBA00022692"/>
    </source>
</evidence>
<keyword evidence="3 6" id="KW-0812">Transmembrane</keyword>
<dbReference type="GO" id="GO:0008506">
    <property type="term" value="F:sucrose:proton symporter activity"/>
    <property type="evidence" value="ECO:0007669"/>
    <property type="project" value="TreeGrafter"/>
</dbReference>
<feature type="transmembrane region" description="Helical" evidence="6">
    <location>
        <begin position="408"/>
        <end position="437"/>
    </location>
</feature>
<evidence type="ECO:0000256" key="5">
    <source>
        <dbReference type="ARBA" id="ARBA00023136"/>
    </source>
</evidence>
<comment type="caution">
    <text evidence="7">The sequence shown here is derived from an EMBL/GenBank/DDBJ whole genome shotgun (WGS) entry which is preliminary data.</text>
</comment>
<dbReference type="EMBL" id="BLXT01005251">
    <property type="protein sequence ID" value="GFO21138.1"/>
    <property type="molecule type" value="Genomic_DNA"/>
</dbReference>
<dbReference type="PANTHER" id="PTHR19432">
    <property type="entry name" value="SUGAR TRANSPORTER"/>
    <property type="match status" value="1"/>
</dbReference>
<dbReference type="SUPFAM" id="SSF103473">
    <property type="entry name" value="MFS general substrate transporter"/>
    <property type="match status" value="1"/>
</dbReference>
<keyword evidence="7" id="KW-0762">Sugar transport</keyword>
<keyword evidence="5 6" id="KW-0472">Membrane</keyword>
<dbReference type="PANTHER" id="PTHR19432:SF35">
    <property type="entry name" value="SOLUTE CARRIER FAMILY 45 MEMBER 3 ISOFORM X1"/>
    <property type="match status" value="1"/>
</dbReference>
<feature type="transmembrane region" description="Helical" evidence="6">
    <location>
        <begin position="76"/>
        <end position="101"/>
    </location>
</feature>
<keyword evidence="8" id="KW-1185">Reference proteome</keyword>
<feature type="transmembrane region" description="Helical" evidence="6">
    <location>
        <begin position="227"/>
        <end position="252"/>
    </location>
</feature>
<evidence type="ECO:0000256" key="1">
    <source>
        <dbReference type="ARBA" id="ARBA00004141"/>
    </source>
</evidence>
<feature type="transmembrane region" description="Helical" evidence="6">
    <location>
        <begin position="513"/>
        <end position="536"/>
    </location>
</feature>
<feature type="transmembrane region" description="Helical" evidence="6">
    <location>
        <begin position="7"/>
        <end position="31"/>
    </location>
</feature>
<feature type="transmembrane region" description="Helical" evidence="6">
    <location>
        <begin position="273"/>
        <end position="293"/>
    </location>
</feature>
<evidence type="ECO:0000256" key="6">
    <source>
        <dbReference type="SAM" id="Phobius"/>
    </source>
</evidence>
<protein>
    <submittedName>
        <fullName evidence="7">Proton-associated sugar transporter a</fullName>
    </submittedName>
</protein>
<dbReference type="Proteomes" id="UP000735302">
    <property type="component" value="Unassembled WGS sequence"/>
</dbReference>
<keyword evidence="4 6" id="KW-1133">Transmembrane helix</keyword>
<keyword evidence="2" id="KW-0813">Transport</keyword>
<feature type="transmembrane region" description="Helical" evidence="6">
    <location>
        <begin position="608"/>
        <end position="627"/>
    </location>
</feature>
<dbReference type="AlphaFoldDB" id="A0AAV4BPV1"/>
<organism evidence="7 8">
    <name type="scientific">Plakobranchus ocellatus</name>
    <dbReference type="NCBI Taxonomy" id="259542"/>
    <lineage>
        <taxon>Eukaryota</taxon>
        <taxon>Metazoa</taxon>
        <taxon>Spiralia</taxon>
        <taxon>Lophotrochozoa</taxon>
        <taxon>Mollusca</taxon>
        <taxon>Gastropoda</taxon>
        <taxon>Heterobranchia</taxon>
        <taxon>Euthyneura</taxon>
        <taxon>Panpulmonata</taxon>
        <taxon>Sacoglossa</taxon>
        <taxon>Placobranchoidea</taxon>
        <taxon>Plakobranchidae</taxon>
        <taxon>Plakobranchus</taxon>
    </lineage>
</organism>
<dbReference type="InterPro" id="IPR036259">
    <property type="entry name" value="MFS_trans_sf"/>
</dbReference>
<dbReference type="GO" id="GO:0016020">
    <property type="term" value="C:membrane"/>
    <property type="evidence" value="ECO:0007669"/>
    <property type="project" value="UniProtKB-SubCell"/>
</dbReference>
<accession>A0AAV4BPV1</accession>
<feature type="transmembrane region" description="Helical" evidence="6">
    <location>
        <begin position="577"/>
        <end position="602"/>
    </location>
</feature>
<comment type="subcellular location">
    <subcellularLocation>
        <location evidence="1">Membrane</location>
        <topology evidence="1">Multi-pass membrane protein</topology>
    </subcellularLocation>
</comment>
<gene>
    <name evidence="7" type="ORF">PoB_004764300</name>
</gene>
<evidence type="ECO:0000313" key="7">
    <source>
        <dbReference type="EMBL" id="GFO21138.1"/>
    </source>
</evidence>
<sequence length="629" mass="68631">MMILWELFINGASIGIEANVAIESIFMIANVQTLGLPMLYAPLPWTVSTCISILLIPILGVVIDRWAKSKESISKVLGFTIFILLIGALCVFFANGIYLIWYSNFYDKHNFRNNKNLYNTSSLYGRSGKDFYDSSTNLSSQTVRAHAEPVDNLISTLKEQSFDIPLILTPHFPNTTSLHNTEHHRLYIGSASASLPPIAANILPEISPLPNQGEDDSKESAEITDSISFYAFLAMVGYCLVDCGYDSCNCFLKTFILHCTPPRYHDTVIVKSVLMSALGGVLVSILGFVDLGVSLTEGTGYDSNSASVCLITGLTFFILFLGALATFITGFCWTPPCESNENGSFYSQEMDGLVASSESQDLNCYSGECATSLPYSPTMEMMSDVEDTKKCRGWSGLLNFLQRQRKPILVNISTFFQFCALTSFECFTVNFLGLGVFKGNPAADIGSEEYHSYLKGVVLGSQGTLIYYITFAVTSFFHEHSLDAVGWKLETVLLGLIYSLLCLISAITKNIYVFYAAAFCTGVIKTVSMSVPYILINKISASQLCRWVQKSVAMSVPYILIDKISASQNGGKSSGTALAIVAAMVPFGFLVCTVLMGLLLTSTGNPSVSMYFSAVTALLGCICVIPVHI</sequence>
<proteinExistence type="predicted"/>
<dbReference type="Gene3D" id="1.20.1250.20">
    <property type="entry name" value="MFS general substrate transporter like domains"/>
    <property type="match status" value="1"/>
</dbReference>
<evidence type="ECO:0000256" key="4">
    <source>
        <dbReference type="ARBA" id="ARBA00022989"/>
    </source>
</evidence>
<evidence type="ECO:0000313" key="8">
    <source>
        <dbReference type="Proteomes" id="UP000735302"/>
    </source>
</evidence>
<feature type="transmembrane region" description="Helical" evidence="6">
    <location>
        <begin position="43"/>
        <end position="64"/>
    </location>
</feature>
<reference evidence="7 8" key="1">
    <citation type="journal article" date="2021" name="Elife">
        <title>Chloroplast acquisition without the gene transfer in kleptoplastic sea slugs, Plakobranchus ocellatus.</title>
        <authorList>
            <person name="Maeda T."/>
            <person name="Takahashi S."/>
            <person name="Yoshida T."/>
            <person name="Shimamura S."/>
            <person name="Takaki Y."/>
            <person name="Nagai Y."/>
            <person name="Toyoda A."/>
            <person name="Suzuki Y."/>
            <person name="Arimoto A."/>
            <person name="Ishii H."/>
            <person name="Satoh N."/>
            <person name="Nishiyama T."/>
            <person name="Hasebe M."/>
            <person name="Maruyama T."/>
            <person name="Minagawa J."/>
            <person name="Obokata J."/>
            <person name="Shigenobu S."/>
        </authorList>
    </citation>
    <scope>NUCLEOTIDE SEQUENCE [LARGE SCALE GENOMIC DNA]</scope>
</reference>